<proteinExistence type="predicted"/>
<evidence type="ECO:0000313" key="2">
    <source>
        <dbReference type="Proteomes" id="UP000770717"/>
    </source>
</evidence>
<name>A0A8J6FHU7_ELECQ</name>
<sequence>MNTSKQECGVESAGLIYFFFFQRTHHCPFQWPRDWIVIALPSQESSMPFTTTKTREYHLGINLLYISFFPGGWATLMYSPAGDSFSTQMYSIWSVQKNYRICDCPQAIAVHFCNESQVLRGRNPLAESDPNVCRRRK</sequence>
<evidence type="ECO:0000313" key="1">
    <source>
        <dbReference type="EMBL" id="KAG9487931.1"/>
    </source>
</evidence>
<gene>
    <name evidence="1" type="ORF">GDO78_007631</name>
</gene>
<reference evidence="1" key="1">
    <citation type="thesis" date="2020" institute="ProQuest LLC" country="789 East Eisenhower Parkway, Ann Arbor, MI, USA">
        <title>Comparative Genomics and Chromosome Evolution.</title>
        <authorList>
            <person name="Mudd A.B."/>
        </authorList>
    </citation>
    <scope>NUCLEOTIDE SEQUENCE</scope>
    <source>
        <strain evidence="1">HN-11 Male</strain>
        <tissue evidence="1">Kidney and liver</tissue>
    </source>
</reference>
<comment type="caution">
    <text evidence="1">The sequence shown here is derived from an EMBL/GenBank/DDBJ whole genome shotgun (WGS) entry which is preliminary data.</text>
</comment>
<dbReference type="AlphaFoldDB" id="A0A8J6FHU7"/>
<organism evidence="1 2">
    <name type="scientific">Eleutherodactylus coqui</name>
    <name type="common">Puerto Rican coqui</name>
    <dbReference type="NCBI Taxonomy" id="57060"/>
    <lineage>
        <taxon>Eukaryota</taxon>
        <taxon>Metazoa</taxon>
        <taxon>Chordata</taxon>
        <taxon>Craniata</taxon>
        <taxon>Vertebrata</taxon>
        <taxon>Euteleostomi</taxon>
        <taxon>Amphibia</taxon>
        <taxon>Batrachia</taxon>
        <taxon>Anura</taxon>
        <taxon>Neobatrachia</taxon>
        <taxon>Hyloidea</taxon>
        <taxon>Eleutherodactylidae</taxon>
        <taxon>Eleutherodactylinae</taxon>
        <taxon>Eleutherodactylus</taxon>
        <taxon>Eleutherodactylus</taxon>
    </lineage>
</organism>
<dbReference type="EMBL" id="WNTK01000003">
    <property type="protein sequence ID" value="KAG9487931.1"/>
    <property type="molecule type" value="Genomic_DNA"/>
</dbReference>
<keyword evidence="2" id="KW-1185">Reference proteome</keyword>
<dbReference type="Proteomes" id="UP000770717">
    <property type="component" value="Unassembled WGS sequence"/>
</dbReference>
<accession>A0A8J6FHU7</accession>
<protein>
    <submittedName>
        <fullName evidence="1">Uncharacterized protein</fullName>
    </submittedName>
</protein>